<reference evidence="8" key="2">
    <citation type="submission" date="2020-09" db="EMBL/GenBank/DDBJ databases">
        <authorList>
            <person name="Sun Q."/>
            <person name="Zhou Y."/>
        </authorList>
    </citation>
    <scope>NUCLEOTIDE SEQUENCE</scope>
    <source>
        <strain evidence="8">CGMCC 1.15425</strain>
    </source>
</reference>
<feature type="domain" description="Band 7" evidence="7">
    <location>
        <begin position="19"/>
        <end position="183"/>
    </location>
</feature>
<evidence type="ECO:0000256" key="1">
    <source>
        <dbReference type="ARBA" id="ARBA00004167"/>
    </source>
</evidence>
<dbReference type="Gene3D" id="3.30.479.30">
    <property type="entry name" value="Band 7 domain"/>
    <property type="match status" value="1"/>
</dbReference>
<keyword evidence="4" id="KW-1133">Transmembrane helix</keyword>
<comment type="function">
    <text evidence="6">HflC and HflK could regulate a protease.</text>
</comment>
<dbReference type="PANTHER" id="PTHR42911">
    <property type="entry name" value="MODULATOR OF FTSH PROTEASE HFLC"/>
    <property type="match status" value="1"/>
</dbReference>
<keyword evidence="3" id="KW-0812">Transmembrane</keyword>
<dbReference type="Proteomes" id="UP000627715">
    <property type="component" value="Unassembled WGS sequence"/>
</dbReference>
<evidence type="ECO:0000256" key="5">
    <source>
        <dbReference type="ARBA" id="ARBA00023136"/>
    </source>
</evidence>
<dbReference type="OrthoDB" id="9812991at2"/>
<dbReference type="RefSeq" id="WP_068810829.1">
    <property type="nucleotide sequence ID" value="NZ_BMIY01000007.1"/>
</dbReference>
<evidence type="ECO:0000256" key="4">
    <source>
        <dbReference type="ARBA" id="ARBA00022989"/>
    </source>
</evidence>
<name>A0A916QK52_9GAMM</name>
<evidence type="ECO:0000259" key="7">
    <source>
        <dbReference type="SMART" id="SM00244"/>
    </source>
</evidence>
<accession>A0A916QK52</accession>
<organism evidence="8 9">
    <name type="scientific">Pseudohongiella nitratireducens</name>
    <dbReference type="NCBI Taxonomy" id="1768907"/>
    <lineage>
        <taxon>Bacteria</taxon>
        <taxon>Pseudomonadati</taxon>
        <taxon>Pseudomonadota</taxon>
        <taxon>Gammaproteobacteria</taxon>
        <taxon>Pseudomonadales</taxon>
        <taxon>Pseudohongiellaceae</taxon>
        <taxon>Pseudohongiella</taxon>
    </lineage>
</organism>
<comment type="similarity">
    <text evidence="2 6">Belongs to the band 7/mec-2 family. HflC subfamily.</text>
</comment>
<dbReference type="SMART" id="SM00244">
    <property type="entry name" value="PHB"/>
    <property type="match status" value="1"/>
</dbReference>
<dbReference type="SUPFAM" id="SSF117892">
    <property type="entry name" value="Band 7/SPFH domain"/>
    <property type="match status" value="1"/>
</dbReference>
<dbReference type="InterPro" id="IPR010200">
    <property type="entry name" value="HflC"/>
</dbReference>
<dbReference type="CDD" id="cd03405">
    <property type="entry name" value="SPFH_HflC"/>
    <property type="match status" value="1"/>
</dbReference>
<proteinExistence type="inferred from homology"/>
<protein>
    <recommendedName>
        <fullName evidence="6">Protein HflC</fullName>
    </recommendedName>
</protein>
<dbReference type="GO" id="GO:0016020">
    <property type="term" value="C:membrane"/>
    <property type="evidence" value="ECO:0007669"/>
    <property type="project" value="UniProtKB-SubCell"/>
</dbReference>
<sequence>MKSIVSAVLVLILVILGSSSLFVVKETERAVLLQFGELVRADIEPGLHFKLPYVNTVRKFDGRVLTVDATPRRFLTLEQKAVLVDSYAMWRITDVERFYTATSGDEARARSLLSQRINDGLRNKFGERDLQEVVSGERDALMMELTDELNTYSGEEYGIAVIDVRVKRIDLPDDVRSSVYERMTSERQREAQQLRSRGNELAIGIQADADRQEAVLLAEANRDAERIRGDGDAQAASIYAEAFTKDEEFYSFTRSLNSYQRSFSSKGDILLLEPDSDYFRYLQNEQGQGQQ</sequence>
<dbReference type="PIRSF" id="PIRSF005651">
    <property type="entry name" value="HflC"/>
    <property type="match status" value="1"/>
</dbReference>
<evidence type="ECO:0000256" key="2">
    <source>
        <dbReference type="ARBA" id="ARBA00007862"/>
    </source>
</evidence>
<dbReference type="InterPro" id="IPR001107">
    <property type="entry name" value="Band_7"/>
</dbReference>
<gene>
    <name evidence="8" type="ORF">GCM10011403_17690</name>
</gene>
<reference evidence="8" key="1">
    <citation type="journal article" date="2014" name="Int. J. Syst. Evol. Microbiol.">
        <title>Complete genome sequence of Corynebacterium casei LMG S-19264T (=DSM 44701T), isolated from a smear-ripened cheese.</title>
        <authorList>
            <consortium name="US DOE Joint Genome Institute (JGI-PGF)"/>
            <person name="Walter F."/>
            <person name="Albersmeier A."/>
            <person name="Kalinowski J."/>
            <person name="Ruckert C."/>
        </authorList>
    </citation>
    <scope>NUCLEOTIDE SEQUENCE</scope>
    <source>
        <strain evidence="8">CGMCC 1.15425</strain>
    </source>
</reference>
<dbReference type="AlphaFoldDB" id="A0A916QK52"/>
<dbReference type="NCBIfam" id="TIGR01932">
    <property type="entry name" value="hflC"/>
    <property type="match status" value="2"/>
</dbReference>
<dbReference type="EMBL" id="BMIY01000007">
    <property type="protein sequence ID" value="GFZ75762.1"/>
    <property type="molecule type" value="Genomic_DNA"/>
</dbReference>
<keyword evidence="9" id="KW-1185">Reference proteome</keyword>
<dbReference type="PANTHER" id="PTHR42911:SF1">
    <property type="entry name" value="MODULATOR OF FTSH PROTEASE HFLC"/>
    <property type="match status" value="1"/>
</dbReference>
<evidence type="ECO:0000313" key="9">
    <source>
        <dbReference type="Proteomes" id="UP000627715"/>
    </source>
</evidence>
<evidence type="ECO:0000256" key="6">
    <source>
        <dbReference type="PIRNR" id="PIRNR005651"/>
    </source>
</evidence>
<keyword evidence="5" id="KW-0472">Membrane</keyword>
<comment type="caution">
    <text evidence="8">The sequence shown here is derived from an EMBL/GenBank/DDBJ whole genome shotgun (WGS) entry which is preliminary data.</text>
</comment>
<dbReference type="InterPro" id="IPR036013">
    <property type="entry name" value="Band_7/SPFH_dom_sf"/>
</dbReference>
<evidence type="ECO:0000256" key="3">
    <source>
        <dbReference type="ARBA" id="ARBA00022692"/>
    </source>
</evidence>
<comment type="subcellular location">
    <subcellularLocation>
        <location evidence="1">Membrane</location>
        <topology evidence="1">Single-pass membrane protein</topology>
    </subcellularLocation>
</comment>
<evidence type="ECO:0000313" key="8">
    <source>
        <dbReference type="EMBL" id="GFZ75762.1"/>
    </source>
</evidence>
<dbReference type="Pfam" id="PF01145">
    <property type="entry name" value="Band_7"/>
    <property type="match status" value="1"/>
</dbReference>